<sequence>MSNETPYTQVRVSQAHDSACQQVAGAALYIDDIPEPRGTLQVYVAQSPHAHARILQCELDDVAHQPGVAAVVTLEDIPGVVDVSCIHAGDEPVFAQGTVQFLGQPIYAVAAETLDAARLATQHARIEYEPLPAVLTVEQAMAQQSFVLPPRKIKRGDPDTALQGAKHRLQGSLRTGGQDHFYLESHISLAVPEDDGGMLIYCSTQNPSEVQSLCARVLDLPDAAVKVQVRRMGGAFGGKETQPAQLAIIAALVACKTGRPAKVRLDRDDDMRMTGKRHAFVIDYDIGFDDQGLIEGVRFVQKVRCGYTADLSGAVADRGVLHCDNSYYLANVAVESYRCRTNTVSDTAFRGFGIPQGVMGIERAMLDIAQHLGLDPLEVRRRNLYGPGRDQTHYGQTLSNMILPEIIDQLVEESRYDERRQAVQAFNQTHRYLKKGIALTPVMMGISFTRLHLNQGGAFINIYKDGSIALNHGGTEMGQGLFIKVAQIVAHELGVGVEKVRITATTTEKVPNTSATASSAGSDLNGMAARDAALKLKGRLSEVACRHFGAEAEAIVFQDGHVQAGEQRISFEKLVGLAYLERTSLSATGFFKTPDIHFDNDTFHGHPFLYFAYGAAVSEVLVDTLTGEYRVERVDILHDVGRSLNPAIDIGQIEGGFIQGMGWLTSEELHWDDKGRLRTHAPSTYKIPSVGNRPDVMNVKLMENPAFRSATPYHSKAVGEPPLMLAVSVYQALLEAASEVVPRPAMDAPITPERVLLAKPMAGAKQACAKGLGREEAATLL</sequence>
<dbReference type="Proteomes" id="UP000776983">
    <property type="component" value="Unassembled WGS sequence"/>
</dbReference>
<accession>A0ABS8CAE7</accession>
<dbReference type="SUPFAM" id="SSF54665">
    <property type="entry name" value="CO dehydrogenase molybdoprotein N-domain-like"/>
    <property type="match status" value="1"/>
</dbReference>
<dbReference type="SMART" id="SM01008">
    <property type="entry name" value="Ald_Xan_dh_C"/>
    <property type="match status" value="1"/>
</dbReference>
<keyword evidence="1" id="KW-0500">Molybdenum</keyword>
<dbReference type="InterPro" id="IPR014309">
    <property type="entry name" value="Xanthine_DH_Mopterin-bd_su"/>
</dbReference>
<evidence type="ECO:0000256" key="1">
    <source>
        <dbReference type="ARBA" id="ARBA00022505"/>
    </source>
</evidence>
<organism evidence="4 5">
    <name type="scientific">Mesopusillimonas faecipullorum</name>
    <dbReference type="NCBI Taxonomy" id="2755040"/>
    <lineage>
        <taxon>Bacteria</taxon>
        <taxon>Pseudomonadati</taxon>
        <taxon>Pseudomonadota</taxon>
        <taxon>Betaproteobacteria</taxon>
        <taxon>Burkholderiales</taxon>
        <taxon>Alcaligenaceae</taxon>
        <taxon>Mesopusillimonas</taxon>
    </lineage>
</organism>
<dbReference type="Pfam" id="PF20256">
    <property type="entry name" value="MoCoBD_2"/>
    <property type="match status" value="1"/>
</dbReference>
<reference evidence="4 5" key="1">
    <citation type="submission" date="2020-07" db="EMBL/GenBank/DDBJ databases">
        <title>Pusillimonas sp. nov., isolated from poultry manure in Taiwan.</title>
        <authorList>
            <person name="Lin S.-Y."/>
            <person name="Tang Y.-S."/>
            <person name="Young C.-C."/>
        </authorList>
    </citation>
    <scope>NUCLEOTIDE SEQUENCE [LARGE SCALE GENOMIC DNA]</scope>
    <source>
        <strain evidence="4 5">CC-YST705</strain>
    </source>
</reference>
<evidence type="ECO:0000313" key="4">
    <source>
        <dbReference type="EMBL" id="MCB5363012.1"/>
    </source>
</evidence>
<dbReference type="InterPro" id="IPR016208">
    <property type="entry name" value="Ald_Oxase/xanthine_DH-like"/>
</dbReference>
<dbReference type="InterPro" id="IPR008274">
    <property type="entry name" value="AldOxase/xan_DH_MoCoBD1"/>
</dbReference>
<evidence type="ECO:0000259" key="3">
    <source>
        <dbReference type="SMART" id="SM01008"/>
    </source>
</evidence>
<proteinExistence type="predicted"/>
<dbReference type="Gene3D" id="3.90.1170.50">
    <property type="entry name" value="Aldehyde oxidase/xanthine dehydrogenase, a/b hammerhead"/>
    <property type="match status" value="1"/>
</dbReference>
<dbReference type="RefSeq" id="WP_226953255.1">
    <property type="nucleotide sequence ID" value="NZ_JACDXW010000002.1"/>
</dbReference>
<keyword evidence="2 4" id="KW-0560">Oxidoreductase</keyword>
<dbReference type="GO" id="GO:0004854">
    <property type="term" value="F:xanthine dehydrogenase activity"/>
    <property type="evidence" value="ECO:0007669"/>
    <property type="project" value="UniProtKB-EC"/>
</dbReference>
<dbReference type="Pfam" id="PF01315">
    <property type="entry name" value="Ald_Xan_dh_C"/>
    <property type="match status" value="1"/>
</dbReference>
<dbReference type="PANTHER" id="PTHR11908">
    <property type="entry name" value="XANTHINE DEHYDROGENASE"/>
    <property type="match status" value="1"/>
</dbReference>
<feature type="domain" description="Aldehyde oxidase/xanthine dehydrogenase a/b hammerhead" evidence="3">
    <location>
        <begin position="24"/>
        <end position="132"/>
    </location>
</feature>
<keyword evidence="5" id="KW-1185">Reference proteome</keyword>
<dbReference type="InterPro" id="IPR000674">
    <property type="entry name" value="Ald_Oxase/Xan_DH_a/b"/>
</dbReference>
<evidence type="ECO:0000256" key="2">
    <source>
        <dbReference type="ARBA" id="ARBA00023002"/>
    </source>
</evidence>
<protein>
    <submittedName>
        <fullName evidence="4">Xanthine dehydrogenase molybdopterin binding subunit</fullName>
        <ecNumber evidence="4">1.17.1.4</ecNumber>
    </submittedName>
</protein>
<dbReference type="PANTHER" id="PTHR11908:SF132">
    <property type="entry name" value="ALDEHYDE OXIDASE 1-RELATED"/>
    <property type="match status" value="1"/>
</dbReference>
<name>A0ABS8CAE7_9BURK</name>
<dbReference type="Pfam" id="PF02738">
    <property type="entry name" value="MoCoBD_1"/>
    <property type="match status" value="1"/>
</dbReference>
<gene>
    <name evidence="4" type="primary">xdhB</name>
    <name evidence="4" type="ORF">H0484_04490</name>
</gene>
<dbReference type="InterPro" id="IPR037165">
    <property type="entry name" value="AldOxase/xan_DH_Mopterin-bd_sf"/>
</dbReference>
<dbReference type="InterPro" id="IPR036856">
    <property type="entry name" value="Ald_Oxase/Xan_DH_a/b_sf"/>
</dbReference>
<dbReference type="NCBIfam" id="TIGR02965">
    <property type="entry name" value="xanthine_xdhB"/>
    <property type="match status" value="1"/>
</dbReference>
<dbReference type="EMBL" id="JACDXW010000002">
    <property type="protein sequence ID" value="MCB5363012.1"/>
    <property type="molecule type" value="Genomic_DNA"/>
</dbReference>
<dbReference type="EC" id="1.17.1.4" evidence="4"/>
<dbReference type="InterPro" id="IPR046867">
    <property type="entry name" value="AldOxase/xan_DH_MoCoBD2"/>
</dbReference>
<comment type="caution">
    <text evidence="4">The sequence shown here is derived from an EMBL/GenBank/DDBJ whole genome shotgun (WGS) entry which is preliminary data.</text>
</comment>
<evidence type="ECO:0000313" key="5">
    <source>
        <dbReference type="Proteomes" id="UP000776983"/>
    </source>
</evidence>
<dbReference type="Gene3D" id="3.30.365.10">
    <property type="entry name" value="Aldehyde oxidase/xanthine dehydrogenase, molybdopterin binding domain"/>
    <property type="match status" value="4"/>
</dbReference>
<dbReference type="SUPFAM" id="SSF56003">
    <property type="entry name" value="Molybdenum cofactor-binding domain"/>
    <property type="match status" value="1"/>
</dbReference>